<keyword evidence="1 3" id="KW-0597">Phosphoprotein</keyword>
<evidence type="ECO:0000313" key="7">
    <source>
        <dbReference type="Proteomes" id="UP000600799"/>
    </source>
</evidence>
<dbReference type="CDD" id="cd17535">
    <property type="entry name" value="REC_NarL-like"/>
    <property type="match status" value="1"/>
</dbReference>
<dbReference type="PROSITE" id="PS00622">
    <property type="entry name" value="HTH_LUXR_1"/>
    <property type="match status" value="1"/>
</dbReference>
<name>A0ABS0HIN2_9SPHN</name>
<dbReference type="Gene3D" id="3.40.50.2300">
    <property type="match status" value="1"/>
</dbReference>
<dbReference type="Pfam" id="PF00072">
    <property type="entry name" value="Response_reg"/>
    <property type="match status" value="1"/>
</dbReference>
<dbReference type="PROSITE" id="PS50043">
    <property type="entry name" value="HTH_LUXR_2"/>
    <property type="match status" value="1"/>
</dbReference>
<dbReference type="InterPro" id="IPR011006">
    <property type="entry name" value="CheY-like_superfamily"/>
</dbReference>
<sequence>MPRPWGRRQHLLGTILQTPAGSADPIRILVADDHPILREGVAAIIALQKDMDLAGEAATGVQAVELYETLRPEVVLMDLRMPEMTGVEAIEKIRAMHPEARIIVLTTYSGDAKALEAMRAGAAGFLLKSSLRRELLDAIRAVHRGQRHLHPDVAQDIALHAIEESLTTREIEVLQMIAGGHSNKQVAWKLGVAEETIKSNIKSIFAKLRVNDRTHAVTTAAKRGLIEL</sequence>
<dbReference type="Proteomes" id="UP000600799">
    <property type="component" value="Unassembled WGS sequence"/>
</dbReference>
<evidence type="ECO:0000256" key="1">
    <source>
        <dbReference type="ARBA" id="ARBA00022553"/>
    </source>
</evidence>
<dbReference type="SMART" id="SM00448">
    <property type="entry name" value="REC"/>
    <property type="match status" value="1"/>
</dbReference>
<evidence type="ECO:0000259" key="5">
    <source>
        <dbReference type="PROSITE" id="PS50110"/>
    </source>
</evidence>
<dbReference type="PROSITE" id="PS50110">
    <property type="entry name" value="RESPONSE_REGULATORY"/>
    <property type="match status" value="1"/>
</dbReference>
<keyword evidence="2" id="KW-0238">DNA-binding</keyword>
<feature type="domain" description="HTH luxR-type" evidence="4">
    <location>
        <begin position="159"/>
        <end position="224"/>
    </location>
</feature>
<dbReference type="InterPro" id="IPR000792">
    <property type="entry name" value="Tscrpt_reg_LuxR_C"/>
</dbReference>
<organism evidence="6 7">
    <name type="scientific">Novosphingobium jiangmenense</name>
    <dbReference type="NCBI Taxonomy" id="2791981"/>
    <lineage>
        <taxon>Bacteria</taxon>
        <taxon>Pseudomonadati</taxon>
        <taxon>Pseudomonadota</taxon>
        <taxon>Alphaproteobacteria</taxon>
        <taxon>Sphingomonadales</taxon>
        <taxon>Sphingomonadaceae</taxon>
        <taxon>Novosphingobium</taxon>
    </lineage>
</organism>
<keyword evidence="7" id="KW-1185">Reference proteome</keyword>
<feature type="modified residue" description="4-aspartylphosphate" evidence="3">
    <location>
        <position position="78"/>
    </location>
</feature>
<evidence type="ECO:0000256" key="2">
    <source>
        <dbReference type="ARBA" id="ARBA00023125"/>
    </source>
</evidence>
<dbReference type="PANTHER" id="PTHR43214:SF43">
    <property type="entry name" value="TWO-COMPONENT RESPONSE REGULATOR"/>
    <property type="match status" value="1"/>
</dbReference>
<dbReference type="InterPro" id="IPR039420">
    <property type="entry name" value="WalR-like"/>
</dbReference>
<comment type="caution">
    <text evidence="6">The sequence shown here is derived from an EMBL/GenBank/DDBJ whole genome shotgun (WGS) entry which is preliminary data.</text>
</comment>
<evidence type="ECO:0000256" key="3">
    <source>
        <dbReference type="PROSITE-ProRule" id="PRU00169"/>
    </source>
</evidence>
<dbReference type="Pfam" id="PF00196">
    <property type="entry name" value="GerE"/>
    <property type="match status" value="1"/>
</dbReference>
<dbReference type="CDD" id="cd06170">
    <property type="entry name" value="LuxR_C_like"/>
    <property type="match status" value="1"/>
</dbReference>
<dbReference type="PANTHER" id="PTHR43214">
    <property type="entry name" value="TWO-COMPONENT RESPONSE REGULATOR"/>
    <property type="match status" value="1"/>
</dbReference>
<protein>
    <submittedName>
        <fullName evidence="6">Response regulator transcription factor</fullName>
    </submittedName>
</protein>
<dbReference type="PRINTS" id="PR00038">
    <property type="entry name" value="HTHLUXR"/>
</dbReference>
<evidence type="ECO:0000313" key="6">
    <source>
        <dbReference type="EMBL" id="MBF9152117.1"/>
    </source>
</evidence>
<reference evidence="6 7" key="1">
    <citation type="submission" date="2020-11" db="EMBL/GenBank/DDBJ databases">
        <title>The genome sequence of Novosphingobium sp. 1Y9A.</title>
        <authorList>
            <person name="Liu Y."/>
        </authorList>
    </citation>
    <scope>NUCLEOTIDE SEQUENCE [LARGE SCALE GENOMIC DNA]</scope>
    <source>
        <strain evidence="6 7">1Y9A</strain>
    </source>
</reference>
<dbReference type="InterPro" id="IPR016032">
    <property type="entry name" value="Sig_transdc_resp-reg_C-effctor"/>
</dbReference>
<proteinExistence type="predicted"/>
<dbReference type="InterPro" id="IPR001789">
    <property type="entry name" value="Sig_transdc_resp-reg_receiver"/>
</dbReference>
<accession>A0ABS0HIN2</accession>
<dbReference type="SUPFAM" id="SSF46894">
    <property type="entry name" value="C-terminal effector domain of the bipartite response regulators"/>
    <property type="match status" value="1"/>
</dbReference>
<dbReference type="SMART" id="SM00421">
    <property type="entry name" value="HTH_LUXR"/>
    <property type="match status" value="1"/>
</dbReference>
<feature type="domain" description="Response regulatory" evidence="5">
    <location>
        <begin position="27"/>
        <end position="143"/>
    </location>
</feature>
<dbReference type="InterPro" id="IPR058245">
    <property type="entry name" value="NreC/VraR/RcsB-like_REC"/>
</dbReference>
<dbReference type="EMBL" id="JADQDC010000009">
    <property type="protein sequence ID" value="MBF9152117.1"/>
    <property type="molecule type" value="Genomic_DNA"/>
</dbReference>
<dbReference type="SUPFAM" id="SSF52172">
    <property type="entry name" value="CheY-like"/>
    <property type="match status" value="1"/>
</dbReference>
<gene>
    <name evidence="6" type="ORF">I2488_13985</name>
</gene>
<evidence type="ECO:0000259" key="4">
    <source>
        <dbReference type="PROSITE" id="PS50043"/>
    </source>
</evidence>